<feature type="compositionally biased region" description="Polar residues" evidence="1">
    <location>
        <begin position="349"/>
        <end position="358"/>
    </location>
</feature>
<feature type="compositionally biased region" description="Polar residues" evidence="1">
    <location>
        <begin position="1143"/>
        <end position="1153"/>
    </location>
</feature>
<gene>
    <name evidence="2" type="ORF">NQ315_013646</name>
</gene>
<feature type="compositionally biased region" description="Polar residues" evidence="1">
    <location>
        <begin position="655"/>
        <end position="668"/>
    </location>
</feature>
<feature type="region of interest" description="Disordered" evidence="1">
    <location>
        <begin position="737"/>
        <end position="768"/>
    </location>
</feature>
<feature type="compositionally biased region" description="Basic and acidic residues" evidence="1">
    <location>
        <begin position="455"/>
        <end position="465"/>
    </location>
</feature>
<evidence type="ECO:0000256" key="1">
    <source>
        <dbReference type="SAM" id="MobiDB-lite"/>
    </source>
</evidence>
<feature type="compositionally biased region" description="Basic and acidic residues" evidence="1">
    <location>
        <begin position="1178"/>
        <end position="1197"/>
    </location>
</feature>
<feature type="region of interest" description="Disordered" evidence="1">
    <location>
        <begin position="1140"/>
        <end position="1198"/>
    </location>
</feature>
<feature type="region of interest" description="Disordered" evidence="1">
    <location>
        <begin position="965"/>
        <end position="1003"/>
    </location>
</feature>
<feature type="region of interest" description="Disordered" evidence="1">
    <location>
        <begin position="1103"/>
        <end position="1127"/>
    </location>
</feature>
<feature type="compositionally biased region" description="Low complexity" evidence="1">
    <location>
        <begin position="39"/>
        <end position="59"/>
    </location>
</feature>
<feature type="region of interest" description="Disordered" evidence="1">
    <location>
        <begin position="38"/>
        <end position="64"/>
    </location>
</feature>
<feature type="compositionally biased region" description="Low complexity" evidence="1">
    <location>
        <begin position="1103"/>
        <end position="1114"/>
    </location>
</feature>
<dbReference type="Proteomes" id="UP001159042">
    <property type="component" value="Unassembled WGS sequence"/>
</dbReference>
<feature type="compositionally biased region" description="Basic residues" evidence="1">
    <location>
        <begin position="186"/>
        <end position="196"/>
    </location>
</feature>
<feature type="region of interest" description="Disordered" evidence="1">
    <location>
        <begin position="170"/>
        <end position="373"/>
    </location>
</feature>
<proteinExistence type="predicted"/>
<feature type="compositionally biased region" description="Polar residues" evidence="1">
    <location>
        <begin position="223"/>
        <end position="236"/>
    </location>
</feature>
<evidence type="ECO:0000313" key="2">
    <source>
        <dbReference type="EMBL" id="KAJ8921174.1"/>
    </source>
</evidence>
<evidence type="ECO:0000313" key="3">
    <source>
        <dbReference type="Proteomes" id="UP001159042"/>
    </source>
</evidence>
<feature type="compositionally biased region" description="Polar residues" evidence="1">
    <location>
        <begin position="326"/>
        <end position="335"/>
    </location>
</feature>
<feature type="compositionally biased region" description="Basic and acidic residues" evidence="1">
    <location>
        <begin position="292"/>
        <end position="316"/>
    </location>
</feature>
<accession>A0AAV8W3W0</accession>
<feature type="compositionally biased region" description="Low complexity" evidence="1">
    <location>
        <begin position="994"/>
        <end position="1003"/>
    </location>
</feature>
<organism evidence="2 3">
    <name type="scientific">Exocentrus adspersus</name>
    <dbReference type="NCBI Taxonomy" id="1586481"/>
    <lineage>
        <taxon>Eukaryota</taxon>
        <taxon>Metazoa</taxon>
        <taxon>Ecdysozoa</taxon>
        <taxon>Arthropoda</taxon>
        <taxon>Hexapoda</taxon>
        <taxon>Insecta</taxon>
        <taxon>Pterygota</taxon>
        <taxon>Neoptera</taxon>
        <taxon>Endopterygota</taxon>
        <taxon>Coleoptera</taxon>
        <taxon>Polyphaga</taxon>
        <taxon>Cucujiformia</taxon>
        <taxon>Chrysomeloidea</taxon>
        <taxon>Cerambycidae</taxon>
        <taxon>Lamiinae</taxon>
        <taxon>Acanthocinini</taxon>
        <taxon>Exocentrus</taxon>
    </lineage>
</organism>
<feature type="compositionally biased region" description="Acidic residues" evidence="1">
    <location>
        <begin position="206"/>
        <end position="215"/>
    </location>
</feature>
<protein>
    <submittedName>
        <fullName evidence="2">Uncharacterized protein</fullName>
    </submittedName>
</protein>
<feature type="region of interest" description="Disordered" evidence="1">
    <location>
        <begin position="526"/>
        <end position="631"/>
    </location>
</feature>
<reference evidence="2 3" key="1">
    <citation type="journal article" date="2023" name="Insect Mol. Biol.">
        <title>Genome sequencing provides insights into the evolution of gene families encoding plant cell wall-degrading enzymes in longhorned beetles.</title>
        <authorList>
            <person name="Shin N.R."/>
            <person name="Okamura Y."/>
            <person name="Kirsch R."/>
            <person name="Pauchet Y."/>
        </authorList>
    </citation>
    <scope>NUCLEOTIDE SEQUENCE [LARGE SCALE GENOMIC DNA]</scope>
    <source>
        <strain evidence="2">EAD_L_NR</strain>
    </source>
</reference>
<comment type="caution">
    <text evidence="2">The sequence shown here is derived from an EMBL/GenBank/DDBJ whole genome shotgun (WGS) entry which is preliminary data.</text>
</comment>
<feature type="non-terminal residue" evidence="2">
    <location>
        <position position="1"/>
    </location>
</feature>
<feature type="compositionally biased region" description="Basic and acidic residues" evidence="1">
    <location>
        <begin position="587"/>
        <end position="615"/>
    </location>
</feature>
<feature type="compositionally biased region" description="Basic and acidic residues" evidence="1">
    <location>
        <begin position="526"/>
        <end position="542"/>
    </location>
</feature>
<sequence>IEVFTLVFFFVSDEYTKITTPRQDVLFKKGYLNKPKTYQTQTSTGTSTTSTGNSTGNGTPDHQSTDLEYESQFVFPNGFVDQNGIYYINSYETYPLMLYNPPTYYPEFSNVKSKRYSTGSLTESMSPNNEEVTSQDLSGGEASNNVSDYSGHHQVFNMVYPGYYVNGVCPPQDAVNGQNQTDQTRRIKKRRRRKTSKCQMAQDSSEYTEDEDASCNEEKSKESPNASATMKTNICSNEDETEQNEEKPTLLVEKPTGNVEEQVEETVSSEKETICEVVKDEDNEQETAENASKVDSDMSEIRHLELNAEIPNKDTDCVPPVEPQETAETTVNEGSSPEVHQETPESQEDSTSGEQPQCKSEEPVNLQKSELKPDAEEFIPRAYRNSEISEIPINPNLQFIKVPPNFIPIPIMPLGDFNGQNFNATFVPPGIPINFLHPDPKMYQNYVEYGPSSHFEPRSKSREDESQTSGDETAINYVKDVTTCDNSSTAKEHQVEKATDKPQVQNVKSKIIDIATIVYKLEEAAKEQNDKDTHKTRNKGVEIHNSPRRKFPDNASNRPNQRYKNIPNHKRNHYNSAQNSPQRNIHSFRERSSTPYRETQKESKPENDYLPERQLNEGPKIPVIYNSGGSSIESKGMVQVQISPKRNQENKKNWKYQSTQNSKWQHNNPVRGYKSTYYNDKQGTNNEYKNEPLRNYSSTLKSKSPVYANEQRHEHHNNSEQPKAAYDVNAAKTEEALKTSIPQSKQSNQWISVSSRKKRKNKSADEVEVSLDVDEQDHSEMDLFEKYDVNELKDVVVPTAQEEEEIIKVETTEEIVVEDIISNVTQNEESLVTNIENIALNVTIRSVDDVEKELIAKNPAETETINTVPETASSQVNTGVEDNIISETITDTSRKSVEDDNIKIKVNKKSKKGAQKPQTKRVIITDVDLSMQCEELKTPLKKIVTKLNEKPSEIVKEEIAAEAEEKIDEKAEPPKRDDEEEKKKNKKKKKKPSKTTITSSLSSSSATINNIDDSYDFLLDSALSPQSIEKTNVEISQEFDKIIQKGMYSSLEGKIKSMNINDSDGFFKSVFSNISIPTPSIDKNGFNKQPDLSRILQDSRSLFRSSSVSQESSSQNKETNKILPNLESPVQDGVFLKKPDVTDSLQGQTVTKDTQNEETLIGDMKRHNLPRNELTEDENTHDIPENENKDDSQEEPRSMYPITEAVKEWMCKTRETTPDVEILKSPDAIYKEFCDSGSDTDTVVSDLTTLGDEEVTIFTKENGLDSDETSVAQQDLLECWDNDLDIDESKKLPESENDLTQNKDETKHFIEEGEDALEAYESKYGKNEDYLNLQKEVREKVDKSNYPKHGNLPYRAICCSIM</sequence>
<name>A0AAV8W3W0_9CUCU</name>
<feature type="compositionally biased region" description="Basic residues" evidence="1">
    <location>
        <begin position="984"/>
        <end position="993"/>
    </location>
</feature>
<dbReference type="EMBL" id="JANEYG010000011">
    <property type="protein sequence ID" value="KAJ8921174.1"/>
    <property type="molecule type" value="Genomic_DNA"/>
</dbReference>
<feature type="region of interest" description="Disordered" evidence="1">
    <location>
        <begin position="118"/>
        <end position="145"/>
    </location>
</feature>
<feature type="compositionally biased region" description="Basic and acidic residues" evidence="1">
    <location>
        <begin position="268"/>
        <end position="280"/>
    </location>
</feature>
<keyword evidence="3" id="KW-1185">Reference proteome</keyword>
<feature type="compositionally biased region" description="Basic and acidic residues" evidence="1">
    <location>
        <begin position="965"/>
        <end position="983"/>
    </location>
</feature>
<feature type="compositionally biased region" description="Polar residues" evidence="1">
    <location>
        <begin position="554"/>
        <end position="563"/>
    </location>
</feature>
<feature type="compositionally biased region" description="Polar residues" evidence="1">
    <location>
        <begin position="574"/>
        <end position="585"/>
    </location>
</feature>
<feature type="region of interest" description="Disordered" evidence="1">
    <location>
        <begin position="644"/>
        <end position="673"/>
    </location>
</feature>
<feature type="compositionally biased region" description="Polar residues" evidence="1">
    <location>
        <begin position="740"/>
        <end position="751"/>
    </location>
</feature>
<feature type="region of interest" description="Disordered" evidence="1">
    <location>
        <begin position="452"/>
        <end position="473"/>
    </location>
</feature>